<dbReference type="InterPro" id="IPR036412">
    <property type="entry name" value="HAD-like_sf"/>
</dbReference>
<dbReference type="GO" id="GO:1902600">
    <property type="term" value="P:proton transmembrane transport"/>
    <property type="evidence" value="ECO:0007669"/>
    <property type="project" value="TreeGrafter"/>
</dbReference>
<dbReference type="Proteomes" id="UP000198701">
    <property type="component" value="Unassembled WGS sequence"/>
</dbReference>
<keyword evidence="6" id="KW-1278">Translocase</keyword>
<feature type="transmembrane region" description="Helical" evidence="10">
    <location>
        <begin position="44"/>
        <end position="64"/>
    </location>
</feature>
<dbReference type="InterPro" id="IPR044492">
    <property type="entry name" value="P_typ_ATPase_HD_dom"/>
</dbReference>
<feature type="transmembrane region" description="Helical" evidence="10">
    <location>
        <begin position="733"/>
        <end position="755"/>
    </location>
</feature>
<dbReference type="GO" id="GO:0036376">
    <property type="term" value="P:sodium ion export across plasma membrane"/>
    <property type="evidence" value="ECO:0007669"/>
    <property type="project" value="TreeGrafter"/>
</dbReference>
<evidence type="ECO:0000256" key="9">
    <source>
        <dbReference type="ARBA" id="ARBA00049360"/>
    </source>
</evidence>
<evidence type="ECO:0000256" key="3">
    <source>
        <dbReference type="ARBA" id="ARBA00022692"/>
    </source>
</evidence>
<dbReference type="EMBL" id="FNFU01000002">
    <property type="protein sequence ID" value="SDJ97620.1"/>
    <property type="molecule type" value="Genomic_DNA"/>
</dbReference>
<evidence type="ECO:0000256" key="8">
    <source>
        <dbReference type="ARBA" id="ARBA00023136"/>
    </source>
</evidence>
<dbReference type="Pfam" id="PF00702">
    <property type="entry name" value="Hydrolase"/>
    <property type="match status" value="1"/>
</dbReference>
<dbReference type="GO" id="GO:0005886">
    <property type="term" value="C:plasma membrane"/>
    <property type="evidence" value="ECO:0007669"/>
    <property type="project" value="UniProtKB-SubCell"/>
</dbReference>
<dbReference type="InterPro" id="IPR004014">
    <property type="entry name" value="ATPase_P-typ_cation-transptr_N"/>
</dbReference>
<evidence type="ECO:0000259" key="11">
    <source>
        <dbReference type="SMART" id="SM00831"/>
    </source>
</evidence>
<feature type="transmembrane region" description="Helical" evidence="10">
    <location>
        <begin position="658"/>
        <end position="679"/>
    </location>
</feature>
<dbReference type="SUPFAM" id="SSF81653">
    <property type="entry name" value="Calcium ATPase, transduction domain A"/>
    <property type="match status" value="1"/>
</dbReference>
<dbReference type="Gene3D" id="2.70.150.10">
    <property type="entry name" value="Calcium-transporting ATPase, cytoplasmic transduction domain A"/>
    <property type="match status" value="1"/>
</dbReference>
<dbReference type="GO" id="GO:1990573">
    <property type="term" value="P:potassium ion import across plasma membrane"/>
    <property type="evidence" value="ECO:0007669"/>
    <property type="project" value="TreeGrafter"/>
</dbReference>
<dbReference type="SUPFAM" id="SSF81665">
    <property type="entry name" value="Calcium ATPase, transmembrane domain M"/>
    <property type="match status" value="1"/>
</dbReference>
<dbReference type="SUPFAM" id="SSF81660">
    <property type="entry name" value="Metal cation-transporting ATPase, ATP-binding domain N"/>
    <property type="match status" value="1"/>
</dbReference>
<dbReference type="STRING" id="386301.SAMN05216282_10213"/>
<comment type="catalytic activity">
    <reaction evidence="9">
        <text>ATP + H2O = ADP + phosphate + H(+)</text>
        <dbReference type="Rhea" id="RHEA:13065"/>
        <dbReference type="ChEBI" id="CHEBI:15377"/>
        <dbReference type="ChEBI" id="CHEBI:15378"/>
        <dbReference type="ChEBI" id="CHEBI:30616"/>
        <dbReference type="ChEBI" id="CHEBI:43474"/>
        <dbReference type="ChEBI" id="CHEBI:456216"/>
    </reaction>
</comment>
<protein>
    <submittedName>
        <fullName evidence="12">Ca2+-transporting ATPase</fullName>
    </submittedName>
</protein>
<feature type="transmembrane region" description="Helical" evidence="10">
    <location>
        <begin position="70"/>
        <end position="86"/>
    </location>
</feature>
<dbReference type="PRINTS" id="PR00119">
    <property type="entry name" value="CATATPASE"/>
</dbReference>
<dbReference type="PANTHER" id="PTHR43294">
    <property type="entry name" value="SODIUM/POTASSIUM-TRANSPORTING ATPASE SUBUNIT ALPHA"/>
    <property type="match status" value="1"/>
</dbReference>
<dbReference type="GO" id="GO:0005391">
    <property type="term" value="F:P-type sodium:potassium-exchanging transporter activity"/>
    <property type="evidence" value="ECO:0007669"/>
    <property type="project" value="TreeGrafter"/>
</dbReference>
<dbReference type="InterPro" id="IPR059000">
    <property type="entry name" value="ATPase_P-type_domA"/>
</dbReference>
<dbReference type="AlphaFoldDB" id="A0A1G8Y6B2"/>
<dbReference type="InterPro" id="IPR006068">
    <property type="entry name" value="ATPase_P-typ_cation-transptr_C"/>
</dbReference>
<keyword evidence="13" id="KW-1185">Reference proteome</keyword>
<evidence type="ECO:0000313" key="13">
    <source>
        <dbReference type="Proteomes" id="UP000198701"/>
    </source>
</evidence>
<proteinExistence type="inferred from homology"/>
<feature type="transmembrane region" description="Helical" evidence="10">
    <location>
        <begin position="269"/>
        <end position="293"/>
    </location>
</feature>
<evidence type="ECO:0000256" key="2">
    <source>
        <dbReference type="ARBA" id="ARBA00005675"/>
    </source>
</evidence>
<keyword evidence="7 10" id="KW-1133">Transmembrane helix</keyword>
<dbReference type="Gene3D" id="3.40.50.1000">
    <property type="entry name" value="HAD superfamily/HAD-like"/>
    <property type="match status" value="3"/>
</dbReference>
<dbReference type="SFLD" id="SFLDF00027">
    <property type="entry name" value="p-type_atpase"/>
    <property type="match status" value="1"/>
</dbReference>
<dbReference type="GO" id="GO:0016887">
    <property type="term" value="F:ATP hydrolysis activity"/>
    <property type="evidence" value="ECO:0007669"/>
    <property type="project" value="InterPro"/>
</dbReference>
<keyword evidence="5" id="KW-0067">ATP-binding</keyword>
<keyword evidence="3 10" id="KW-0812">Transmembrane</keyword>
<feature type="transmembrane region" description="Helical" evidence="10">
    <location>
        <begin position="767"/>
        <end position="784"/>
    </location>
</feature>
<dbReference type="NCBIfam" id="TIGR01494">
    <property type="entry name" value="ATPase_P-type"/>
    <property type="match status" value="3"/>
</dbReference>
<keyword evidence="8 10" id="KW-0472">Membrane</keyword>
<comment type="subcellular location">
    <subcellularLocation>
        <location evidence="1">Cell membrane</location>
        <topology evidence="1">Multi-pass membrane protein</topology>
    </subcellularLocation>
</comment>
<evidence type="ECO:0000256" key="10">
    <source>
        <dbReference type="SAM" id="Phobius"/>
    </source>
</evidence>
<dbReference type="SMART" id="SM00831">
    <property type="entry name" value="Cation_ATPase_N"/>
    <property type="match status" value="1"/>
</dbReference>
<dbReference type="InterPro" id="IPR018303">
    <property type="entry name" value="ATPase_P-typ_P_site"/>
</dbReference>
<dbReference type="InterPro" id="IPR023299">
    <property type="entry name" value="ATPase_P-typ_cyto_dom_N"/>
</dbReference>
<dbReference type="InterPro" id="IPR050510">
    <property type="entry name" value="Cation_transp_ATPase_P-type"/>
</dbReference>
<name>A0A1G8Y6B2_9MICO</name>
<dbReference type="GO" id="GO:0030007">
    <property type="term" value="P:intracellular potassium ion homeostasis"/>
    <property type="evidence" value="ECO:0007669"/>
    <property type="project" value="TreeGrafter"/>
</dbReference>
<dbReference type="SFLD" id="SFLDS00003">
    <property type="entry name" value="Haloacid_Dehalogenase"/>
    <property type="match status" value="1"/>
</dbReference>
<dbReference type="SFLD" id="SFLDG00002">
    <property type="entry name" value="C1.7:_P-type_atpase_like"/>
    <property type="match status" value="1"/>
</dbReference>
<dbReference type="Pfam" id="PF00122">
    <property type="entry name" value="E1-E2_ATPase"/>
    <property type="match status" value="1"/>
</dbReference>
<feature type="transmembrane region" description="Helical" evidence="10">
    <location>
        <begin position="685"/>
        <end position="707"/>
    </location>
</feature>
<dbReference type="Pfam" id="PF00690">
    <property type="entry name" value="Cation_ATPase_N"/>
    <property type="match status" value="1"/>
</dbReference>
<dbReference type="PROSITE" id="PS00154">
    <property type="entry name" value="ATPASE_E1_E2"/>
    <property type="match status" value="1"/>
</dbReference>
<dbReference type="InterPro" id="IPR001757">
    <property type="entry name" value="P_typ_ATPase"/>
</dbReference>
<evidence type="ECO:0000256" key="5">
    <source>
        <dbReference type="ARBA" id="ARBA00022840"/>
    </source>
</evidence>
<feature type="transmembrane region" description="Helical" evidence="10">
    <location>
        <begin position="235"/>
        <end position="257"/>
    </location>
</feature>
<dbReference type="InterPro" id="IPR023214">
    <property type="entry name" value="HAD_sf"/>
</dbReference>
<dbReference type="RefSeq" id="WP_092321361.1">
    <property type="nucleotide sequence ID" value="NZ_FNFU01000002.1"/>
</dbReference>
<gene>
    <name evidence="12" type="ORF">SAMN05216282_10213</name>
</gene>
<dbReference type="PRINTS" id="PR00120">
    <property type="entry name" value="HATPASE"/>
</dbReference>
<dbReference type="SUPFAM" id="SSF56784">
    <property type="entry name" value="HAD-like"/>
    <property type="match status" value="1"/>
</dbReference>
<sequence>MTGPAQPLALLGLTATEAERRLAADGPNELPTARPRNLVQQAWAVIRQPMLLLLLGAGTINFLLAEPLDGVILMSFVIVVISISIYQERKTENALAALRDLSSPRALVIRDGEQTRIAGRDVVRGDLVLLSEGDRVPADAVLFDCVNVSVNESALTGESVPVRKTALGADPSAAAMGAPGGDATPWVFSGTLVLKGRAVAQVLGTGANTELGRIGTALRTIKTEPTPLQREIDRLVRVIAVIGLLAATAVAVIYGLTRGDWLEGLLAGIATAMAMLPEEFPVVLTIFLAVGAWRMSKKHVLTRRSAVIETLGSATVICVDKTGTLTMNTMTVRELIVDGAAYRLDGPILPERFHTLVEFAQLASPIDPFDPMDRAFQDLAETVLVDTPHTHAGWDLVREYPLTENLLALSHVWRAPGGTDAGQTNAGPTEYVVAAKGAPEAIADLCHFDDERLAALLDQVEAAAANGQRVLAVARARFSGPSELPVQQHDFEFEYLGLAGLHDPVRPGVPEAVAELAAAGVRTVMITGDYPGTALAIAREIGLDHAQGCITGPELRQLDEAELARRIRTVSVFARMVPEQKLQLIRALKANGEVVGMTGDGVNDAPALRAADIGIAMGARGTDVARESAALVITDDDFASIAGGIRQGRGIFDNLRKAMSYIIAVHVPIIGMALIPVFAGEGWPLVLLPVLIAFLELIIDPACSVVFEAEQADPAVMEQKPRGLGEPMFGRRVLTIATVQGVTSLLAVLAVYLWAVLGDRPDDVVRSVTFATLVIGNLALILVNRSWTLSIWRTVRERRNRAVKWILLGAGALLALVLLVPALRDAFNLGPIGLGDWAVALVAGFAGVAWFEVYKARRRSPRVHSRAT</sequence>
<feature type="transmembrane region" description="Helical" evidence="10">
    <location>
        <begin position="805"/>
        <end position="823"/>
    </location>
</feature>
<evidence type="ECO:0000256" key="1">
    <source>
        <dbReference type="ARBA" id="ARBA00004651"/>
    </source>
</evidence>
<reference evidence="12 13" key="1">
    <citation type="submission" date="2016-10" db="EMBL/GenBank/DDBJ databases">
        <authorList>
            <person name="de Groot N.N."/>
        </authorList>
    </citation>
    <scope>NUCLEOTIDE SEQUENCE [LARGE SCALE GENOMIC DNA]</scope>
    <source>
        <strain evidence="12 13">CGMCC 1.5382</strain>
    </source>
</reference>
<dbReference type="Gene3D" id="3.40.1110.10">
    <property type="entry name" value="Calcium-transporting ATPase, cytoplasmic domain N"/>
    <property type="match status" value="2"/>
</dbReference>
<dbReference type="OrthoDB" id="9814270at2"/>
<organism evidence="12 13">
    <name type="scientific">Cryobacterium psychrotolerans</name>
    <dbReference type="NCBI Taxonomy" id="386301"/>
    <lineage>
        <taxon>Bacteria</taxon>
        <taxon>Bacillati</taxon>
        <taxon>Actinomycetota</taxon>
        <taxon>Actinomycetes</taxon>
        <taxon>Micrococcales</taxon>
        <taxon>Microbacteriaceae</taxon>
        <taxon>Cryobacterium</taxon>
    </lineage>
</organism>
<evidence type="ECO:0000256" key="7">
    <source>
        <dbReference type="ARBA" id="ARBA00022989"/>
    </source>
</evidence>
<comment type="similarity">
    <text evidence="2">Belongs to the cation transport ATPase (P-type) (TC 3.A.3) family. Type IIA subfamily.</text>
</comment>
<dbReference type="PANTHER" id="PTHR43294:SF20">
    <property type="entry name" value="P-TYPE ATPASE"/>
    <property type="match status" value="1"/>
</dbReference>
<dbReference type="Gene3D" id="1.20.1110.10">
    <property type="entry name" value="Calcium-transporting ATPase, transmembrane domain"/>
    <property type="match status" value="3"/>
</dbReference>
<dbReference type="GO" id="GO:0006883">
    <property type="term" value="P:intracellular sodium ion homeostasis"/>
    <property type="evidence" value="ECO:0007669"/>
    <property type="project" value="TreeGrafter"/>
</dbReference>
<evidence type="ECO:0000313" key="12">
    <source>
        <dbReference type="EMBL" id="SDJ97620.1"/>
    </source>
</evidence>
<dbReference type="InterPro" id="IPR023298">
    <property type="entry name" value="ATPase_P-typ_TM_dom_sf"/>
</dbReference>
<evidence type="ECO:0000256" key="6">
    <source>
        <dbReference type="ARBA" id="ARBA00022967"/>
    </source>
</evidence>
<feature type="transmembrane region" description="Helical" evidence="10">
    <location>
        <begin position="835"/>
        <end position="854"/>
    </location>
</feature>
<dbReference type="GO" id="GO:0005524">
    <property type="term" value="F:ATP binding"/>
    <property type="evidence" value="ECO:0007669"/>
    <property type="project" value="UniProtKB-KW"/>
</dbReference>
<accession>A0A1G8Y6B2</accession>
<feature type="domain" description="Cation-transporting P-type ATPase N-terminal" evidence="11">
    <location>
        <begin position="2"/>
        <end position="66"/>
    </location>
</feature>
<dbReference type="InterPro" id="IPR008250">
    <property type="entry name" value="ATPase_P-typ_transduc_dom_A_sf"/>
</dbReference>
<evidence type="ECO:0000256" key="4">
    <source>
        <dbReference type="ARBA" id="ARBA00022741"/>
    </source>
</evidence>
<keyword evidence="4" id="KW-0547">Nucleotide-binding</keyword>
<dbReference type="Pfam" id="PF00689">
    <property type="entry name" value="Cation_ATPase_C"/>
    <property type="match status" value="1"/>
</dbReference>